<dbReference type="Pfam" id="PF13180">
    <property type="entry name" value="PDZ_2"/>
    <property type="match status" value="1"/>
</dbReference>
<dbReference type="AlphaFoldDB" id="A0A2T5VCR4"/>
<evidence type="ECO:0000259" key="12">
    <source>
        <dbReference type="PROSITE" id="PS50106"/>
    </source>
</evidence>
<dbReference type="Proteomes" id="UP000244081">
    <property type="component" value="Unassembled WGS sequence"/>
</dbReference>
<keyword evidence="3 13" id="KW-0645">Protease</keyword>
<evidence type="ECO:0000256" key="1">
    <source>
        <dbReference type="ARBA" id="ARBA00004418"/>
    </source>
</evidence>
<evidence type="ECO:0000256" key="2">
    <source>
        <dbReference type="ARBA" id="ARBA00010541"/>
    </source>
</evidence>
<evidence type="ECO:0000256" key="10">
    <source>
        <dbReference type="PIRSR" id="PIRSR611782-2"/>
    </source>
</evidence>
<dbReference type="InterPro" id="IPR036034">
    <property type="entry name" value="PDZ_sf"/>
</dbReference>
<name>A0A2T5VCR4_9HYPH</name>
<keyword evidence="5" id="KW-0677">Repeat</keyword>
<feature type="signal peptide" evidence="11">
    <location>
        <begin position="1"/>
        <end position="34"/>
    </location>
</feature>
<dbReference type="RefSeq" id="WP_107989394.1">
    <property type="nucleotide sequence ID" value="NZ_QAYG01000002.1"/>
</dbReference>
<dbReference type="GO" id="GO:0006508">
    <property type="term" value="P:proteolysis"/>
    <property type="evidence" value="ECO:0007669"/>
    <property type="project" value="UniProtKB-KW"/>
</dbReference>
<evidence type="ECO:0000256" key="7">
    <source>
        <dbReference type="ARBA" id="ARBA00022801"/>
    </source>
</evidence>
<evidence type="ECO:0000256" key="8">
    <source>
        <dbReference type="ARBA" id="ARBA00022825"/>
    </source>
</evidence>
<feature type="domain" description="PDZ" evidence="12">
    <location>
        <begin position="412"/>
        <end position="452"/>
    </location>
</feature>
<dbReference type="Gene3D" id="2.30.42.10">
    <property type="match status" value="2"/>
</dbReference>
<proteinExistence type="inferred from homology"/>
<dbReference type="Pfam" id="PF13365">
    <property type="entry name" value="Trypsin_2"/>
    <property type="match status" value="1"/>
</dbReference>
<dbReference type="SUPFAM" id="SSF50156">
    <property type="entry name" value="PDZ domain-like"/>
    <property type="match status" value="2"/>
</dbReference>
<sequence length="485" mass="51063">MPKATTRTLRRVSAAFSLILSLAVLAPFSLPAHAESAVPQSAVPQSATQIKLSFAPIVKEAAPAVVNVYARRVVSQRQVSPFFNDPFFRRFFGDQGGFGAPRQRVERSLGSGVIISADGIIITNHHVIKDADEVRVALSDRREFDCDIVLDDERTDLAVLKIKDGTGNFPHLAFGDSDKLEVGDIVLAIGNPFGVGQTVTQGIVSAVARTHVGVSDYQFFIQTDASINPGNSGGALVDMSGHLVGINSAIYSRSGGSNGIGFAIPVNMVKLIADAAKHGGKVRRPWIGASMQGVTADIAEGMGLDRPRGVLVTRISKGSPAAKAGLKVGDLVLAVDGTQVGDPNAFGYRLATKKLGGTADLDVLSDGREHQLSIALEAAPETVPRDTREIGGRSPFTGATVENLSPAVAEELSLQGEDSGVVVKSVTRGSPADRVGLQTGDIILTVNQEDVKTTKGLVSIAGSDPYIWRVEVSRSGRTLRFAVRG</sequence>
<feature type="binding site" evidence="10">
    <location>
        <begin position="230"/>
        <end position="232"/>
    </location>
    <ligand>
        <name>substrate</name>
    </ligand>
</feature>
<dbReference type="InterPro" id="IPR009003">
    <property type="entry name" value="Peptidase_S1_PA"/>
</dbReference>
<feature type="domain" description="PDZ" evidence="12">
    <location>
        <begin position="268"/>
        <end position="340"/>
    </location>
</feature>
<evidence type="ECO:0000256" key="11">
    <source>
        <dbReference type="SAM" id="SignalP"/>
    </source>
</evidence>
<accession>A0A2T5VCR4</accession>
<dbReference type="GO" id="GO:0042597">
    <property type="term" value="C:periplasmic space"/>
    <property type="evidence" value="ECO:0007669"/>
    <property type="project" value="UniProtKB-SubCell"/>
</dbReference>
<feature type="binding site" evidence="10">
    <location>
        <position position="126"/>
    </location>
    <ligand>
        <name>substrate</name>
    </ligand>
</feature>
<dbReference type="Pfam" id="PF17820">
    <property type="entry name" value="PDZ_6"/>
    <property type="match status" value="1"/>
</dbReference>
<dbReference type="OrthoDB" id="7358927at2"/>
<keyword evidence="6" id="KW-0574">Periplasm</keyword>
<keyword evidence="7" id="KW-0378">Hydrolase</keyword>
<evidence type="ECO:0000256" key="9">
    <source>
        <dbReference type="PIRSR" id="PIRSR611782-1"/>
    </source>
</evidence>
<evidence type="ECO:0000256" key="4">
    <source>
        <dbReference type="ARBA" id="ARBA00022729"/>
    </source>
</evidence>
<dbReference type="NCBIfam" id="TIGR02037">
    <property type="entry name" value="degP_htrA_DO"/>
    <property type="match status" value="1"/>
</dbReference>
<dbReference type="InterPro" id="IPR011782">
    <property type="entry name" value="Pept_S1C_Do"/>
</dbReference>
<dbReference type="PRINTS" id="PR00834">
    <property type="entry name" value="PROTEASES2C"/>
</dbReference>
<comment type="subcellular location">
    <subcellularLocation>
        <location evidence="1">Periplasm</location>
    </subcellularLocation>
</comment>
<feature type="active site" description="Charge relay system" evidence="9">
    <location>
        <position position="126"/>
    </location>
</feature>
<dbReference type="InterPro" id="IPR001940">
    <property type="entry name" value="Peptidase_S1C"/>
</dbReference>
<dbReference type="InterPro" id="IPR041489">
    <property type="entry name" value="PDZ_6"/>
</dbReference>
<feature type="binding site" evidence="10">
    <location>
        <position position="156"/>
    </location>
    <ligand>
        <name>substrate</name>
    </ligand>
</feature>
<evidence type="ECO:0000256" key="3">
    <source>
        <dbReference type="ARBA" id="ARBA00022670"/>
    </source>
</evidence>
<dbReference type="PANTHER" id="PTHR22939">
    <property type="entry name" value="SERINE PROTEASE FAMILY S1C HTRA-RELATED"/>
    <property type="match status" value="1"/>
</dbReference>
<evidence type="ECO:0000256" key="6">
    <source>
        <dbReference type="ARBA" id="ARBA00022764"/>
    </source>
</evidence>
<keyword evidence="8" id="KW-0720">Serine protease</keyword>
<dbReference type="PANTHER" id="PTHR22939:SF129">
    <property type="entry name" value="SERINE PROTEASE HTRA2, MITOCHONDRIAL"/>
    <property type="match status" value="1"/>
</dbReference>
<comment type="similarity">
    <text evidence="2">Belongs to the peptidase S1C family.</text>
</comment>
<protein>
    <submittedName>
        <fullName evidence="13">Do/DeqQ family serine protease</fullName>
    </submittedName>
</protein>
<dbReference type="PROSITE" id="PS50106">
    <property type="entry name" value="PDZ"/>
    <property type="match status" value="2"/>
</dbReference>
<evidence type="ECO:0000256" key="5">
    <source>
        <dbReference type="ARBA" id="ARBA00022737"/>
    </source>
</evidence>
<feature type="active site" description="Charge relay system" evidence="9">
    <location>
        <position position="232"/>
    </location>
</feature>
<organism evidence="13 14">
    <name type="scientific">Breoghania corrubedonensis</name>
    <dbReference type="NCBI Taxonomy" id="665038"/>
    <lineage>
        <taxon>Bacteria</taxon>
        <taxon>Pseudomonadati</taxon>
        <taxon>Pseudomonadota</taxon>
        <taxon>Alphaproteobacteria</taxon>
        <taxon>Hyphomicrobiales</taxon>
        <taxon>Stappiaceae</taxon>
        <taxon>Breoghania</taxon>
    </lineage>
</organism>
<dbReference type="GO" id="GO:0004252">
    <property type="term" value="F:serine-type endopeptidase activity"/>
    <property type="evidence" value="ECO:0007669"/>
    <property type="project" value="InterPro"/>
</dbReference>
<keyword evidence="14" id="KW-1185">Reference proteome</keyword>
<keyword evidence="4 11" id="KW-0732">Signal</keyword>
<evidence type="ECO:0000313" key="13">
    <source>
        <dbReference type="EMBL" id="PTW61548.1"/>
    </source>
</evidence>
<dbReference type="InterPro" id="IPR001478">
    <property type="entry name" value="PDZ"/>
</dbReference>
<feature type="active site" description="Charge relay system" evidence="9">
    <location>
        <position position="156"/>
    </location>
</feature>
<evidence type="ECO:0000313" key="14">
    <source>
        <dbReference type="Proteomes" id="UP000244081"/>
    </source>
</evidence>
<dbReference type="SMART" id="SM00228">
    <property type="entry name" value="PDZ"/>
    <property type="match status" value="2"/>
</dbReference>
<reference evidence="13 14" key="1">
    <citation type="submission" date="2018-04" db="EMBL/GenBank/DDBJ databases">
        <title>Genomic Encyclopedia of Archaeal and Bacterial Type Strains, Phase II (KMG-II): from individual species to whole genera.</title>
        <authorList>
            <person name="Goeker M."/>
        </authorList>
    </citation>
    <scope>NUCLEOTIDE SEQUENCE [LARGE SCALE GENOMIC DNA]</scope>
    <source>
        <strain evidence="13 14">DSM 23382</strain>
    </source>
</reference>
<gene>
    <name evidence="13" type="ORF">C8N35_102259</name>
</gene>
<feature type="chain" id="PRO_5039683690" evidence="11">
    <location>
        <begin position="35"/>
        <end position="485"/>
    </location>
</feature>
<dbReference type="EMBL" id="QAYG01000002">
    <property type="protein sequence ID" value="PTW61548.1"/>
    <property type="molecule type" value="Genomic_DNA"/>
</dbReference>
<dbReference type="Gene3D" id="2.40.10.120">
    <property type="match status" value="1"/>
</dbReference>
<comment type="caution">
    <text evidence="13">The sequence shown here is derived from an EMBL/GenBank/DDBJ whole genome shotgun (WGS) entry which is preliminary data.</text>
</comment>
<dbReference type="SUPFAM" id="SSF50494">
    <property type="entry name" value="Trypsin-like serine proteases"/>
    <property type="match status" value="1"/>
</dbReference>